<reference evidence="1 2" key="1">
    <citation type="submission" date="2019-07" db="EMBL/GenBank/DDBJ databases">
        <title>Whole genome shotgun sequence of Adhaeribacter aerolatus NBRC 106133.</title>
        <authorList>
            <person name="Hosoyama A."/>
            <person name="Uohara A."/>
            <person name="Ohji S."/>
            <person name="Ichikawa N."/>
        </authorList>
    </citation>
    <scope>NUCLEOTIDE SEQUENCE [LARGE SCALE GENOMIC DNA]</scope>
    <source>
        <strain evidence="1 2">NBRC 106133</strain>
    </source>
</reference>
<comment type="caution">
    <text evidence="1">The sequence shown here is derived from an EMBL/GenBank/DDBJ whole genome shotgun (WGS) entry which is preliminary data.</text>
</comment>
<protein>
    <submittedName>
        <fullName evidence="1">Uncharacterized protein</fullName>
    </submittedName>
</protein>
<evidence type="ECO:0000313" key="1">
    <source>
        <dbReference type="EMBL" id="GEO06682.1"/>
    </source>
</evidence>
<organism evidence="1 2">
    <name type="scientific">Adhaeribacter aerolatus</name>
    <dbReference type="NCBI Taxonomy" id="670289"/>
    <lineage>
        <taxon>Bacteria</taxon>
        <taxon>Pseudomonadati</taxon>
        <taxon>Bacteroidota</taxon>
        <taxon>Cytophagia</taxon>
        <taxon>Cytophagales</taxon>
        <taxon>Hymenobacteraceae</taxon>
        <taxon>Adhaeribacter</taxon>
    </lineage>
</organism>
<accession>A0A512B417</accession>
<gene>
    <name evidence="1" type="ORF">AAE02nite_43460</name>
</gene>
<keyword evidence="2" id="KW-1185">Reference proteome</keyword>
<dbReference type="AlphaFoldDB" id="A0A512B417"/>
<name>A0A512B417_9BACT</name>
<dbReference type="EMBL" id="BJYS01000042">
    <property type="protein sequence ID" value="GEO06682.1"/>
    <property type="molecule type" value="Genomic_DNA"/>
</dbReference>
<evidence type="ECO:0000313" key="2">
    <source>
        <dbReference type="Proteomes" id="UP000321532"/>
    </source>
</evidence>
<proteinExistence type="predicted"/>
<dbReference type="Proteomes" id="UP000321532">
    <property type="component" value="Unassembled WGS sequence"/>
</dbReference>
<sequence length="79" mass="8901">MRIREGLHGSLIANDELDICGGIITNKINGKIKDIDHPLVIPPTFSGLFDSLYRKGGLGFKEEKNMKYKTDDRYYILGS</sequence>